<name>A0A9X1Y9S3_9PROT</name>
<dbReference type="EMBL" id="JALPRX010000088">
    <property type="protein sequence ID" value="MCK8786534.1"/>
    <property type="molecule type" value="Genomic_DNA"/>
</dbReference>
<reference evidence="1" key="1">
    <citation type="submission" date="2022-04" db="EMBL/GenBank/DDBJ databases">
        <title>Roseomonas acroporae sp. nov., isolated from coral Acropora digitifera.</title>
        <authorList>
            <person name="Sun H."/>
        </authorList>
    </citation>
    <scope>NUCLEOTIDE SEQUENCE</scope>
    <source>
        <strain evidence="1">NAR14</strain>
    </source>
</reference>
<sequence length="86" mass="9503">MPENATAVELAKLRTSVEALTQGLRLMVETQETHTEMLRAILDAATGEPPESELPELLRQIVQRLDEQTALLQRIEAAGSRRTPPA</sequence>
<evidence type="ECO:0000313" key="2">
    <source>
        <dbReference type="Proteomes" id="UP001139516"/>
    </source>
</evidence>
<dbReference type="RefSeq" id="WP_248668649.1">
    <property type="nucleotide sequence ID" value="NZ_JALPRX010000088.1"/>
</dbReference>
<protein>
    <submittedName>
        <fullName evidence="1">Uncharacterized protein</fullName>
    </submittedName>
</protein>
<dbReference type="AlphaFoldDB" id="A0A9X1Y9S3"/>
<accession>A0A9X1Y9S3</accession>
<organism evidence="1 2">
    <name type="scientific">Roseomonas acroporae</name>
    <dbReference type="NCBI Taxonomy" id="2937791"/>
    <lineage>
        <taxon>Bacteria</taxon>
        <taxon>Pseudomonadati</taxon>
        <taxon>Pseudomonadota</taxon>
        <taxon>Alphaproteobacteria</taxon>
        <taxon>Acetobacterales</taxon>
        <taxon>Roseomonadaceae</taxon>
        <taxon>Roseomonas</taxon>
    </lineage>
</organism>
<comment type="caution">
    <text evidence="1">The sequence shown here is derived from an EMBL/GenBank/DDBJ whole genome shotgun (WGS) entry which is preliminary data.</text>
</comment>
<gene>
    <name evidence="1" type="ORF">M0638_19335</name>
</gene>
<proteinExistence type="predicted"/>
<keyword evidence="2" id="KW-1185">Reference proteome</keyword>
<evidence type="ECO:0000313" key="1">
    <source>
        <dbReference type="EMBL" id="MCK8786534.1"/>
    </source>
</evidence>
<dbReference type="Proteomes" id="UP001139516">
    <property type="component" value="Unassembled WGS sequence"/>
</dbReference>